<accession>A0A3N4HXT2</accession>
<organism evidence="2 3">
    <name type="scientific">Ascobolus immersus RN42</name>
    <dbReference type="NCBI Taxonomy" id="1160509"/>
    <lineage>
        <taxon>Eukaryota</taxon>
        <taxon>Fungi</taxon>
        <taxon>Dikarya</taxon>
        <taxon>Ascomycota</taxon>
        <taxon>Pezizomycotina</taxon>
        <taxon>Pezizomycetes</taxon>
        <taxon>Pezizales</taxon>
        <taxon>Ascobolaceae</taxon>
        <taxon>Ascobolus</taxon>
    </lineage>
</organism>
<proteinExistence type="predicted"/>
<name>A0A3N4HXT2_ASCIM</name>
<gene>
    <name evidence="2" type="ORF">BJ508DRAFT_310796</name>
</gene>
<evidence type="ECO:0000313" key="3">
    <source>
        <dbReference type="Proteomes" id="UP000275078"/>
    </source>
</evidence>
<feature type="compositionally biased region" description="Polar residues" evidence="1">
    <location>
        <begin position="34"/>
        <end position="51"/>
    </location>
</feature>
<reference evidence="2 3" key="1">
    <citation type="journal article" date="2018" name="Nat. Ecol. Evol.">
        <title>Pezizomycetes genomes reveal the molecular basis of ectomycorrhizal truffle lifestyle.</title>
        <authorList>
            <person name="Murat C."/>
            <person name="Payen T."/>
            <person name="Noel B."/>
            <person name="Kuo A."/>
            <person name="Morin E."/>
            <person name="Chen J."/>
            <person name="Kohler A."/>
            <person name="Krizsan K."/>
            <person name="Balestrini R."/>
            <person name="Da Silva C."/>
            <person name="Montanini B."/>
            <person name="Hainaut M."/>
            <person name="Levati E."/>
            <person name="Barry K.W."/>
            <person name="Belfiori B."/>
            <person name="Cichocki N."/>
            <person name="Clum A."/>
            <person name="Dockter R.B."/>
            <person name="Fauchery L."/>
            <person name="Guy J."/>
            <person name="Iotti M."/>
            <person name="Le Tacon F."/>
            <person name="Lindquist E.A."/>
            <person name="Lipzen A."/>
            <person name="Malagnac F."/>
            <person name="Mello A."/>
            <person name="Molinier V."/>
            <person name="Miyauchi S."/>
            <person name="Poulain J."/>
            <person name="Riccioni C."/>
            <person name="Rubini A."/>
            <person name="Sitrit Y."/>
            <person name="Splivallo R."/>
            <person name="Traeger S."/>
            <person name="Wang M."/>
            <person name="Zifcakova L."/>
            <person name="Wipf D."/>
            <person name="Zambonelli A."/>
            <person name="Paolocci F."/>
            <person name="Nowrousian M."/>
            <person name="Ottonello S."/>
            <person name="Baldrian P."/>
            <person name="Spatafora J.W."/>
            <person name="Henrissat B."/>
            <person name="Nagy L.G."/>
            <person name="Aury J.M."/>
            <person name="Wincker P."/>
            <person name="Grigoriev I.V."/>
            <person name="Bonfante P."/>
            <person name="Martin F.M."/>
        </authorList>
    </citation>
    <scope>NUCLEOTIDE SEQUENCE [LARGE SCALE GENOMIC DNA]</scope>
    <source>
        <strain evidence="2 3">RN42</strain>
    </source>
</reference>
<protein>
    <submittedName>
        <fullName evidence="2">Uncharacterized protein</fullName>
    </submittedName>
</protein>
<dbReference type="Proteomes" id="UP000275078">
    <property type="component" value="Unassembled WGS sequence"/>
</dbReference>
<dbReference type="EMBL" id="ML119738">
    <property type="protein sequence ID" value="RPA76771.1"/>
    <property type="molecule type" value="Genomic_DNA"/>
</dbReference>
<dbReference type="AlphaFoldDB" id="A0A3N4HXT2"/>
<feature type="region of interest" description="Disordered" evidence="1">
    <location>
        <begin position="34"/>
        <end position="61"/>
    </location>
</feature>
<evidence type="ECO:0000313" key="2">
    <source>
        <dbReference type="EMBL" id="RPA76771.1"/>
    </source>
</evidence>
<sequence length="495" mass="57477">MSIHFRISCRIPSKVTISSIQLLTLSRSYRQQLGQTSSANMKPRSGKSNIETDTESDGDDLTIPLEYKTTNRQDPSVLWYLCILRGITVDPQDILNFWTESTGEHCCTAEEVFESALKGDTERKDKLFNYLLTELDRISGPVMGPDKSEIPYCTRVMEYSAEIRQTHDLNDLWYFKNWPVCPRCAYRLWDFELVPEKKGPSRKRNRVPPITRIQTLHYECGRCEAIMCSACAKGKTILAAQAWHFKQLKIKTMPYEQYRKEVSIKCFEFEEACAEGGHVDWALQPGDNCFVDLRHMSMRSRGIPIPMRQDPHKVWSSAFNHALVSAYDRLRDPSQEAGRCPLGTSDYQLELWRVHVDFLFNLTRCQYDHCESIEFEKVELDKRPKGEVENCPRCGQRPLWTKMKPPSGLWVEVRRWVRCECGACGAVMCWDCKGEVMREGWHFVQTGSETDFYVSRKLREFKLQSHVVYGHRSKSVSIRFSSIVRSRLQLQSLLN</sequence>
<evidence type="ECO:0000256" key="1">
    <source>
        <dbReference type="SAM" id="MobiDB-lite"/>
    </source>
</evidence>
<keyword evidence="3" id="KW-1185">Reference proteome</keyword>